<keyword evidence="4" id="KW-1185">Reference proteome</keyword>
<feature type="domain" description="DUF2726" evidence="2">
    <location>
        <begin position="42"/>
        <end position="162"/>
    </location>
</feature>
<dbReference type="Proteomes" id="UP000246569">
    <property type="component" value="Unassembled WGS sequence"/>
</dbReference>
<comment type="caution">
    <text evidence="3">The sequence shown here is derived from an EMBL/GenBank/DDBJ whole genome shotgun (WGS) entry which is preliminary data.</text>
</comment>
<sequence length="169" mass="19520">MNWPAWNVDTQTAAGFAAVVLLLFWLVRRGRGSKRAYRRAGALFTPAEQRFLATLEKAVDGRARIYGKVRLADVLAVRDTVSGKHWYRAFNRIACKHVDYLLCDLNSFEAILVIELDDRSHERAERRERDEFLDRALIGAGIPILHVTVQARYTIREVQEILREFLPPR</sequence>
<keyword evidence="1" id="KW-0812">Transmembrane</keyword>
<dbReference type="InterPro" id="IPR024402">
    <property type="entry name" value="DUF2726"/>
</dbReference>
<organism evidence="3 4">
    <name type="scientific">Plasticicumulans acidivorans</name>
    <dbReference type="NCBI Taxonomy" id="886464"/>
    <lineage>
        <taxon>Bacteria</taxon>
        <taxon>Pseudomonadati</taxon>
        <taxon>Pseudomonadota</taxon>
        <taxon>Gammaproteobacteria</taxon>
        <taxon>Candidatus Competibacteraceae</taxon>
        <taxon>Plasticicumulans</taxon>
    </lineage>
</organism>
<dbReference type="RefSeq" id="WP_110018790.1">
    <property type="nucleotide sequence ID" value="NZ_QGTJ01000006.1"/>
</dbReference>
<keyword evidence="1" id="KW-0472">Membrane</keyword>
<dbReference type="Pfam" id="PF10881">
    <property type="entry name" value="DUF2726"/>
    <property type="match status" value="1"/>
</dbReference>
<evidence type="ECO:0000313" key="4">
    <source>
        <dbReference type="Proteomes" id="UP000246569"/>
    </source>
</evidence>
<evidence type="ECO:0000256" key="1">
    <source>
        <dbReference type="SAM" id="Phobius"/>
    </source>
</evidence>
<accession>A0A317MVG1</accession>
<feature type="transmembrane region" description="Helical" evidence="1">
    <location>
        <begin position="12"/>
        <end position="28"/>
    </location>
</feature>
<proteinExistence type="predicted"/>
<keyword evidence="1" id="KW-1133">Transmembrane helix</keyword>
<evidence type="ECO:0000313" key="3">
    <source>
        <dbReference type="EMBL" id="PWV61111.1"/>
    </source>
</evidence>
<dbReference type="EMBL" id="QGTJ01000006">
    <property type="protein sequence ID" value="PWV61111.1"/>
    <property type="molecule type" value="Genomic_DNA"/>
</dbReference>
<gene>
    <name evidence="3" type="ORF">C7443_106125</name>
</gene>
<reference evidence="3 4" key="1">
    <citation type="submission" date="2018-05" db="EMBL/GenBank/DDBJ databases">
        <title>Genomic Encyclopedia of Type Strains, Phase IV (KMG-IV): sequencing the most valuable type-strain genomes for metagenomic binning, comparative biology and taxonomic classification.</title>
        <authorList>
            <person name="Goeker M."/>
        </authorList>
    </citation>
    <scope>NUCLEOTIDE SEQUENCE [LARGE SCALE GENOMIC DNA]</scope>
    <source>
        <strain evidence="3 4">DSM 23606</strain>
    </source>
</reference>
<name>A0A317MVG1_9GAMM</name>
<dbReference type="AlphaFoldDB" id="A0A317MVG1"/>
<dbReference type="OrthoDB" id="5782056at2"/>
<protein>
    <submittedName>
        <fullName evidence="3">Uncharacterized protein DUF2726</fullName>
    </submittedName>
</protein>
<evidence type="ECO:0000259" key="2">
    <source>
        <dbReference type="Pfam" id="PF10881"/>
    </source>
</evidence>